<proteinExistence type="predicted"/>
<reference evidence="2 3" key="1">
    <citation type="submission" date="2020-07" db="EMBL/GenBank/DDBJ databases">
        <title>Ralstonia phages.</title>
        <authorList>
            <person name="Trotereau A."/>
            <person name="Boyer C."/>
            <person name="Torres-Barcelo C."/>
        </authorList>
    </citation>
    <scope>NUCLEOTIDE SEQUENCE [LARGE SCALE GENOMIC DNA]</scope>
</reference>
<evidence type="ECO:0000313" key="3">
    <source>
        <dbReference type="Proteomes" id="UP000515295"/>
    </source>
</evidence>
<evidence type="ECO:0000256" key="1">
    <source>
        <dbReference type="SAM" id="MobiDB-lite"/>
    </source>
</evidence>
<evidence type="ECO:0000313" key="2">
    <source>
        <dbReference type="EMBL" id="QMV32374.1"/>
    </source>
</evidence>
<dbReference type="EMBL" id="MT740725">
    <property type="protein sequence ID" value="QMV32374.1"/>
    <property type="molecule type" value="Genomic_DNA"/>
</dbReference>
<sequence length="70" mass="8136">MPYLTLRADLLAIARFYDIDVPEQVAAGSFLGLCDFLFRRYPAQQRQAFERWQQEQNDKDKTLPLSTTPA</sequence>
<dbReference type="Proteomes" id="UP000515295">
    <property type="component" value="Segment"/>
</dbReference>
<feature type="region of interest" description="Disordered" evidence="1">
    <location>
        <begin position="49"/>
        <end position="70"/>
    </location>
</feature>
<name>A0A7G5B7V1_9CAUD</name>
<gene>
    <name evidence="2" type="ORF">S1_00057</name>
</gene>
<organism evidence="2 3">
    <name type="scientific">Ralstonia phage Adzire</name>
    <dbReference type="NCBI Taxonomy" id="2759711"/>
    <lineage>
        <taxon>Viruses</taxon>
        <taxon>Duplodnaviria</taxon>
        <taxon>Heunggongvirae</taxon>
        <taxon>Uroviricota</taxon>
        <taxon>Caudoviricetes</taxon>
        <taxon>Bakolyvirus</taxon>
        <taxon>Bakolyvirus simangalove</taxon>
    </lineage>
</organism>
<feature type="compositionally biased region" description="Basic and acidic residues" evidence="1">
    <location>
        <begin position="49"/>
        <end position="62"/>
    </location>
</feature>
<protein>
    <submittedName>
        <fullName evidence="2">Uncharacterized protein</fullName>
    </submittedName>
</protein>
<accession>A0A7G5B7V1</accession>